<dbReference type="Proteomes" id="UP001437256">
    <property type="component" value="Unassembled WGS sequence"/>
</dbReference>
<evidence type="ECO:0000256" key="1">
    <source>
        <dbReference type="SAM" id="MobiDB-lite"/>
    </source>
</evidence>
<evidence type="ECO:0000313" key="3">
    <source>
        <dbReference type="Proteomes" id="UP001437256"/>
    </source>
</evidence>
<evidence type="ECO:0000313" key="2">
    <source>
        <dbReference type="EMBL" id="KAL0057104.1"/>
    </source>
</evidence>
<feature type="compositionally biased region" description="Basic residues" evidence="1">
    <location>
        <begin position="232"/>
        <end position="242"/>
    </location>
</feature>
<organism evidence="2 3">
    <name type="scientific">Marasmius tenuissimus</name>
    <dbReference type="NCBI Taxonomy" id="585030"/>
    <lineage>
        <taxon>Eukaryota</taxon>
        <taxon>Fungi</taxon>
        <taxon>Dikarya</taxon>
        <taxon>Basidiomycota</taxon>
        <taxon>Agaricomycotina</taxon>
        <taxon>Agaricomycetes</taxon>
        <taxon>Agaricomycetidae</taxon>
        <taxon>Agaricales</taxon>
        <taxon>Marasmiineae</taxon>
        <taxon>Marasmiaceae</taxon>
        <taxon>Marasmius</taxon>
    </lineage>
</organism>
<feature type="compositionally biased region" description="Polar residues" evidence="1">
    <location>
        <begin position="155"/>
        <end position="176"/>
    </location>
</feature>
<protein>
    <submittedName>
        <fullName evidence="2">Uncharacterized protein</fullName>
    </submittedName>
</protein>
<feature type="compositionally biased region" description="Polar residues" evidence="1">
    <location>
        <begin position="250"/>
        <end position="262"/>
    </location>
</feature>
<feature type="compositionally biased region" description="Basic and acidic residues" evidence="1">
    <location>
        <begin position="142"/>
        <end position="154"/>
    </location>
</feature>
<feature type="region of interest" description="Disordered" evidence="1">
    <location>
        <begin position="311"/>
        <end position="344"/>
    </location>
</feature>
<feature type="region of interest" description="Disordered" evidence="1">
    <location>
        <begin position="275"/>
        <end position="297"/>
    </location>
</feature>
<keyword evidence="3" id="KW-1185">Reference proteome</keyword>
<accession>A0ABR2Z844</accession>
<reference evidence="2 3" key="1">
    <citation type="submission" date="2024-05" db="EMBL/GenBank/DDBJ databases">
        <title>A draft genome resource for the thread blight pathogen Marasmius tenuissimus strain MS-2.</title>
        <authorList>
            <person name="Yulfo-Soto G.E."/>
            <person name="Baruah I.K."/>
            <person name="Amoako-Attah I."/>
            <person name="Bukari Y."/>
            <person name="Meinhardt L.W."/>
            <person name="Bailey B.A."/>
            <person name="Cohen S.P."/>
        </authorList>
    </citation>
    <scope>NUCLEOTIDE SEQUENCE [LARGE SCALE GENOMIC DNA]</scope>
    <source>
        <strain evidence="2 3">MS-2</strain>
    </source>
</reference>
<feature type="compositionally biased region" description="Polar residues" evidence="1">
    <location>
        <begin position="221"/>
        <end position="231"/>
    </location>
</feature>
<comment type="caution">
    <text evidence="2">The sequence shown here is derived from an EMBL/GenBank/DDBJ whole genome shotgun (WGS) entry which is preliminary data.</text>
</comment>
<dbReference type="EMBL" id="JBBXMP010000697">
    <property type="protein sequence ID" value="KAL0057104.1"/>
    <property type="molecule type" value="Genomic_DNA"/>
</dbReference>
<name>A0ABR2Z844_9AGAR</name>
<proteinExistence type="predicted"/>
<gene>
    <name evidence="2" type="ORF">AAF712_016272</name>
</gene>
<sequence length="344" mass="37395">MEAFAVTGCNIATICKNLKEHADLFRKEIGCMIQDALDNACMTKNLMIQYKCFNTTITPQYDIVVKGWPKNLPFQKPGLFTNIDSLLKLSPEELFAWETTRAQGLADGTIVPKTCKKHCDTRVPRKKKTVDKANDVDSNGDDSDKSGDERDNVQRKVSSKTWTTPGNYCKGSTSALPGNERSDGDKCSANTSKTKKHLGLEINKLPSKKAKTQAPAKMMSSKHSGPSTPSWNKKKSNKRTKTKPMDDDNISPTNLLPNNNNYGASQAVNTATLKDRSATRNGSCVANAEPVTPVPDDVNAADNRMAGTRVSLSDPLASNNVPPSLPVPDSAINPSLLSDKLPDN</sequence>
<feature type="region of interest" description="Disordered" evidence="1">
    <location>
        <begin position="122"/>
        <end position="262"/>
    </location>
</feature>